<proteinExistence type="predicted"/>
<feature type="compositionally biased region" description="Acidic residues" evidence="1">
    <location>
        <begin position="102"/>
        <end position="113"/>
    </location>
</feature>
<dbReference type="Proteomes" id="UP001054889">
    <property type="component" value="Unassembled WGS sequence"/>
</dbReference>
<feature type="transmembrane region" description="Helical" evidence="2">
    <location>
        <begin position="277"/>
        <end position="298"/>
    </location>
</feature>
<feature type="region of interest" description="Disordered" evidence="1">
    <location>
        <begin position="224"/>
        <end position="249"/>
    </location>
</feature>
<feature type="compositionally biased region" description="Basic and acidic residues" evidence="1">
    <location>
        <begin position="477"/>
        <end position="493"/>
    </location>
</feature>
<feature type="compositionally biased region" description="Basic and acidic residues" evidence="1">
    <location>
        <begin position="527"/>
        <end position="544"/>
    </location>
</feature>
<keyword evidence="2" id="KW-1133">Transmembrane helix</keyword>
<name>A0AAV5CC79_ELECO</name>
<protein>
    <recommendedName>
        <fullName evidence="3">Retrotransposon gag domain-containing protein</fullName>
    </recommendedName>
</protein>
<feature type="domain" description="Retrotransposon gag" evidence="3">
    <location>
        <begin position="351"/>
        <end position="438"/>
    </location>
</feature>
<keyword evidence="2" id="KW-0812">Transmembrane</keyword>
<feature type="compositionally biased region" description="Basic and acidic residues" evidence="1">
    <location>
        <begin position="114"/>
        <end position="138"/>
    </location>
</feature>
<gene>
    <name evidence="4" type="primary">ga12497</name>
    <name evidence="4" type="ORF">PR202_ga12497</name>
</gene>
<feature type="region of interest" description="Disordered" evidence="1">
    <location>
        <begin position="477"/>
        <end position="557"/>
    </location>
</feature>
<dbReference type="PANTHER" id="PTHR33223">
    <property type="entry name" value="CCHC-TYPE DOMAIN-CONTAINING PROTEIN"/>
    <property type="match status" value="1"/>
</dbReference>
<feature type="region of interest" description="Disordered" evidence="1">
    <location>
        <begin position="102"/>
        <end position="156"/>
    </location>
</feature>
<dbReference type="Pfam" id="PF03732">
    <property type="entry name" value="Retrotrans_gag"/>
    <property type="match status" value="1"/>
</dbReference>
<evidence type="ECO:0000313" key="5">
    <source>
        <dbReference type="Proteomes" id="UP001054889"/>
    </source>
</evidence>
<sequence length="557" mass="62064">MMADIPNIQYSPDFKISFESLDYAIDTNRGLGLENYQSDSAAAGSMAPSPSSSDLIPALAPLEFGETDLPFGYDSKSVHSFDDDLVGSACLYPLTVNVVEIDENPSDDIDEEGDHERNGHEEDDHAEERAKEGHKEENPQDNNSSTGHQRRLRGSRGSRLACRLDLGIEIEVDGVKVYDIPQNNITGAKTLLGTLMVDVAYQTPTMQKAVAMLKAAAAQDAARDKSQLETTDATRRSAAIGGPTTNGKTDAIHLQETTVKTDIDVMIRTGARIMMKIVGIVAMMTTLALAIIVAHLHLPIDIEARWPEGFKPAPIEKYDGQTNPREWLQLHSTAIRSGGGDTFVMANYLPVCLDLAVRIWLTSLLEKSVTSWGELNRKLMESFQATWNRLGNHSDLTWIKQNSDEPLHDYIKQFYAKKTKILNVLDQQIIAAFQGGIRSDYLVRKIGQRNHDLKLTAREYFEIADKFAIGESALDDIRGKGNEKRSDKPESSKKDKKRKHDNMVTAGNHKTKDCYRQKGFTTAALKVAKDPPRRNGKDKAKDDYDKDEEGEFHESRK</sequence>
<dbReference type="EMBL" id="BQKI01000006">
    <property type="protein sequence ID" value="GJM95720.1"/>
    <property type="molecule type" value="Genomic_DNA"/>
</dbReference>
<dbReference type="PANTHER" id="PTHR33223:SF8">
    <property type="entry name" value="OS04G0172440 PROTEIN"/>
    <property type="match status" value="1"/>
</dbReference>
<comment type="caution">
    <text evidence="4">The sequence shown here is derived from an EMBL/GenBank/DDBJ whole genome shotgun (WGS) entry which is preliminary data.</text>
</comment>
<accession>A0AAV5CC79</accession>
<evidence type="ECO:0000313" key="4">
    <source>
        <dbReference type="EMBL" id="GJM95720.1"/>
    </source>
</evidence>
<evidence type="ECO:0000256" key="1">
    <source>
        <dbReference type="SAM" id="MobiDB-lite"/>
    </source>
</evidence>
<dbReference type="InterPro" id="IPR005162">
    <property type="entry name" value="Retrotrans_gag_dom"/>
</dbReference>
<feature type="compositionally biased region" description="Basic and acidic residues" evidence="1">
    <location>
        <begin position="224"/>
        <end position="235"/>
    </location>
</feature>
<reference evidence="4" key="2">
    <citation type="submission" date="2021-12" db="EMBL/GenBank/DDBJ databases">
        <title>Resequencing data analysis of finger millet.</title>
        <authorList>
            <person name="Hatakeyama M."/>
            <person name="Aluri S."/>
            <person name="Balachadran M.T."/>
            <person name="Sivarajan S.R."/>
            <person name="Poveda L."/>
            <person name="Shimizu-Inatsugi R."/>
            <person name="Schlapbach R."/>
            <person name="Sreeman S.M."/>
            <person name="Shimizu K.K."/>
        </authorList>
    </citation>
    <scope>NUCLEOTIDE SEQUENCE</scope>
</reference>
<reference evidence="4" key="1">
    <citation type="journal article" date="2018" name="DNA Res.">
        <title>Multiple hybrid de novo genome assembly of finger millet, an orphan allotetraploid crop.</title>
        <authorList>
            <person name="Hatakeyama M."/>
            <person name="Aluri S."/>
            <person name="Balachadran M.T."/>
            <person name="Sivarajan S.R."/>
            <person name="Patrignani A."/>
            <person name="Gruter S."/>
            <person name="Poveda L."/>
            <person name="Shimizu-Inatsugi R."/>
            <person name="Baeten J."/>
            <person name="Francoijs K.J."/>
            <person name="Nataraja K.N."/>
            <person name="Reddy Y.A.N."/>
            <person name="Phadnis S."/>
            <person name="Ravikumar R.L."/>
            <person name="Schlapbach R."/>
            <person name="Sreeman S.M."/>
            <person name="Shimizu K.K."/>
        </authorList>
    </citation>
    <scope>NUCLEOTIDE SEQUENCE</scope>
</reference>
<organism evidence="4 5">
    <name type="scientific">Eleusine coracana subsp. coracana</name>
    <dbReference type="NCBI Taxonomy" id="191504"/>
    <lineage>
        <taxon>Eukaryota</taxon>
        <taxon>Viridiplantae</taxon>
        <taxon>Streptophyta</taxon>
        <taxon>Embryophyta</taxon>
        <taxon>Tracheophyta</taxon>
        <taxon>Spermatophyta</taxon>
        <taxon>Magnoliopsida</taxon>
        <taxon>Liliopsida</taxon>
        <taxon>Poales</taxon>
        <taxon>Poaceae</taxon>
        <taxon>PACMAD clade</taxon>
        <taxon>Chloridoideae</taxon>
        <taxon>Cynodonteae</taxon>
        <taxon>Eleusininae</taxon>
        <taxon>Eleusine</taxon>
    </lineage>
</organism>
<dbReference type="AlphaFoldDB" id="A0AAV5CC79"/>
<evidence type="ECO:0000256" key="2">
    <source>
        <dbReference type="SAM" id="Phobius"/>
    </source>
</evidence>
<keyword evidence="5" id="KW-1185">Reference proteome</keyword>
<evidence type="ECO:0000259" key="3">
    <source>
        <dbReference type="Pfam" id="PF03732"/>
    </source>
</evidence>
<keyword evidence="2" id="KW-0472">Membrane</keyword>